<comment type="caution">
    <text evidence="2">The sequence shown here is derived from an EMBL/GenBank/DDBJ whole genome shotgun (WGS) entry which is preliminary data.</text>
</comment>
<dbReference type="AlphaFoldDB" id="A0AAW0GHM0"/>
<gene>
    <name evidence="2" type="ORF">QCA50_004667</name>
</gene>
<evidence type="ECO:0000313" key="2">
    <source>
        <dbReference type="EMBL" id="KAK7691274.1"/>
    </source>
</evidence>
<dbReference type="EMBL" id="JASBNA010000005">
    <property type="protein sequence ID" value="KAK7691274.1"/>
    <property type="molecule type" value="Genomic_DNA"/>
</dbReference>
<reference evidence="2 3" key="1">
    <citation type="submission" date="2022-09" db="EMBL/GenBank/DDBJ databases">
        <authorList>
            <person name="Palmer J.M."/>
        </authorList>
    </citation>
    <scope>NUCLEOTIDE SEQUENCE [LARGE SCALE GENOMIC DNA]</scope>
    <source>
        <strain evidence="2 3">DSM 7382</strain>
    </source>
</reference>
<protein>
    <submittedName>
        <fullName evidence="2">Uncharacterized protein</fullName>
    </submittedName>
</protein>
<organism evidence="2 3">
    <name type="scientific">Cerrena zonata</name>
    <dbReference type="NCBI Taxonomy" id="2478898"/>
    <lineage>
        <taxon>Eukaryota</taxon>
        <taxon>Fungi</taxon>
        <taxon>Dikarya</taxon>
        <taxon>Basidiomycota</taxon>
        <taxon>Agaricomycotina</taxon>
        <taxon>Agaricomycetes</taxon>
        <taxon>Polyporales</taxon>
        <taxon>Cerrenaceae</taxon>
        <taxon>Cerrena</taxon>
    </lineage>
</organism>
<evidence type="ECO:0000256" key="1">
    <source>
        <dbReference type="SAM" id="SignalP"/>
    </source>
</evidence>
<proteinExistence type="predicted"/>
<dbReference type="Proteomes" id="UP001385951">
    <property type="component" value="Unassembled WGS sequence"/>
</dbReference>
<feature type="signal peptide" evidence="1">
    <location>
        <begin position="1"/>
        <end position="22"/>
    </location>
</feature>
<name>A0AAW0GHM0_9APHY</name>
<sequence>MYSSSLLIDFIVFVASNYPTYCVHNNTSCDALLAYFKSDLLGGSSEHITWAEAAANSFVGTDVSRLINEGTPLEDRKNIILDEVLPNTFGPMITRLGQAAGLFGPNFPDKVAAHVKDAQDVFNKYDLGQLGDDIGLIFSNIPQNINAFKTAMECFSNDASAVNRKLEDPVTEDVDNQKFRAGILEAARLTSDLRDRLAQYLSRIVGA</sequence>
<keyword evidence="1" id="KW-0732">Signal</keyword>
<feature type="chain" id="PRO_5043373433" evidence="1">
    <location>
        <begin position="23"/>
        <end position="207"/>
    </location>
</feature>
<keyword evidence="3" id="KW-1185">Reference proteome</keyword>
<evidence type="ECO:0000313" key="3">
    <source>
        <dbReference type="Proteomes" id="UP001385951"/>
    </source>
</evidence>
<accession>A0AAW0GHM0</accession>